<reference evidence="3" key="1">
    <citation type="submission" date="2017-07" db="EMBL/GenBank/DDBJ databases">
        <authorList>
            <person name="Boucher Y."/>
            <person name="Orata F.D."/>
        </authorList>
    </citation>
    <scope>NUCLEOTIDE SEQUENCE [LARGE SCALE GENOMIC DNA]</scope>
    <source>
        <strain evidence="3">OYP9E10</strain>
    </source>
</reference>
<dbReference type="AlphaFoldDB" id="A0A271VKR1"/>
<feature type="chain" id="PRO_5012695965" evidence="1">
    <location>
        <begin position="21"/>
        <end position="147"/>
    </location>
</feature>
<name>A0A271VKR1_VIBMT</name>
<organism evidence="2 3">
    <name type="scientific">Vibrio metoecus</name>
    <dbReference type="NCBI Taxonomy" id="1481663"/>
    <lineage>
        <taxon>Bacteria</taxon>
        <taxon>Pseudomonadati</taxon>
        <taxon>Pseudomonadota</taxon>
        <taxon>Gammaproteobacteria</taxon>
        <taxon>Vibrionales</taxon>
        <taxon>Vibrionaceae</taxon>
        <taxon>Vibrio</taxon>
    </lineage>
</organism>
<sequence>MNYKKLPLLLAFITPSICLAESSYDAYKDSVKNCIEIENQKSPVTINDLHGLKPEDIDKYLLLLKDIRIQECSKSYEMEALVNELSSGNELININKLSERYLSIYIKKRTNTLSENELSKLNQLDSSLKAKSLEVNMLSLWEKLKYN</sequence>
<dbReference type="RefSeq" id="WP_055044997.1">
    <property type="nucleotide sequence ID" value="NZ_LBGR01000028.1"/>
</dbReference>
<feature type="signal peptide" evidence="1">
    <location>
        <begin position="1"/>
        <end position="20"/>
    </location>
</feature>
<gene>
    <name evidence="2" type="ORF">CGU03_17830</name>
</gene>
<dbReference type="EMBL" id="NMSH01000075">
    <property type="protein sequence ID" value="PAR18621.1"/>
    <property type="molecule type" value="Genomic_DNA"/>
</dbReference>
<evidence type="ECO:0000313" key="3">
    <source>
        <dbReference type="Proteomes" id="UP000216173"/>
    </source>
</evidence>
<accession>A0A271VKR1</accession>
<protein>
    <submittedName>
        <fullName evidence="2">Uncharacterized protein</fullName>
    </submittedName>
</protein>
<comment type="caution">
    <text evidence="2">The sequence shown here is derived from an EMBL/GenBank/DDBJ whole genome shotgun (WGS) entry which is preliminary data.</text>
</comment>
<proteinExistence type="predicted"/>
<keyword evidence="1" id="KW-0732">Signal</keyword>
<evidence type="ECO:0000313" key="2">
    <source>
        <dbReference type="EMBL" id="PAR18621.1"/>
    </source>
</evidence>
<dbReference type="Proteomes" id="UP000216173">
    <property type="component" value="Unassembled WGS sequence"/>
</dbReference>
<evidence type="ECO:0000256" key="1">
    <source>
        <dbReference type="SAM" id="SignalP"/>
    </source>
</evidence>